<evidence type="ECO:0000259" key="1">
    <source>
        <dbReference type="PROSITE" id="PS50191"/>
    </source>
</evidence>
<dbReference type="SUPFAM" id="SSF52087">
    <property type="entry name" value="CRAL/TRIO domain"/>
    <property type="match status" value="1"/>
</dbReference>
<dbReference type="STRING" id="1344416.A0A139A3H8"/>
<dbReference type="AlphaFoldDB" id="A0A139A3H8"/>
<keyword evidence="3" id="KW-1185">Reference proteome</keyword>
<dbReference type="Proteomes" id="UP000070544">
    <property type="component" value="Unassembled WGS sequence"/>
</dbReference>
<evidence type="ECO:0000313" key="3">
    <source>
        <dbReference type="Proteomes" id="UP000070544"/>
    </source>
</evidence>
<protein>
    <recommendedName>
        <fullName evidence="1">CRAL-TRIO domain-containing protein</fullName>
    </recommendedName>
</protein>
<dbReference type="Pfam" id="PF00650">
    <property type="entry name" value="CRAL_TRIO"/>
    <property type="match status" value="1"/>
</dbReference>
<gene>
    <name evidence="2" type="ORF">M427DRAFT_61246</name>
</gene>
<accession>A0A139A3H8</accession>
<reference evidence="2 3" key="1">
    <citation type="journal article" date="2015" name="Genome Biol. Evol.">
        <title>Phylogenomic analyses indicate that early fungi evolved digesting cell walls of algal ancestors of land plants.</title>
        <authorList>
            <person name="Chang Y."/>
            <person name="Wang S."/>
            <person name="Sekimoto S."/>
            <person name="Aerts A.L."/>
            <person name="Choi C."/>
            <person name="Clum A."/>
            <person name="LaButti K.M."/>
            <person name="Lindquist E.A."/>
            <person name="Yee Ngan C."/>
            <person name="Ohm R.A."/>
            <person name="Salamov A.A."/>
            <person name="Grigoriev I.V."/>
            <person name="Spatafora J.W."/>
            <person name="Berbee M.L."/>
        </authorList>
    </citation>
    <scope>NUCLEOTIDE SEQUENCE [LARGE SCALE GENOMIC DNA]</scope>
    <source>
        <strain evidence="2 3">JEL478</strain>
    </source>
</reference>
<dbReference type="EMBL" id="KQ965810">
    <property type="protein sequence ID" value="KXS11035.1"/>
    <property type="molecule type" value="Genomic_DNA"/>
</dbReference>
<proteinExistence type="predicted"/>
<organism evidence="2 3">
    <name type="scientific">Gonapodya prolifera (strain JEL478)</name>
    <name type="common">Monoblepharis prolifera</name>
    <dbReference type="NCBI Taxonomy" id="1344416"/>
    <lineage>
        <taxon>Eukaryota</taxon>
        <taxon>Fungi</taxon>
        <taxon>Fungi incertae sedis</taxon>
        <taxon>Chytridiomycota</taxon>
        <taxon>Chytridiomycota incertae sedis</taxon>
        <taxon>Monoblepharidomycetes</taxon>
        <taxon>Monoblepharidales</taxon>
        <taxon>Gonapodyaceae</taxon>
        <taxon>Gonapodya</taxon>
    </lineage>
</organism>
<dbReference type="Gene3D" id="3.40.525.10">
    <property type="entry name" value="CRAL-TRIO lipid binding domain"/>
    <property type="match status" value="1"/>
</dbReference>
<feature type="domain" description="CRAL-TRIO" evidence="1">
    <location>
        <begin position="1"/>
        <end position="125"/>
    </location>
</feature>
<name>A0A139A3H8_GONPJ</name>
<dbReference type="CDD" id="cd00170">
    <property type="entry name" value="SEC14"/>
    <property type="match status" value="1"/>
</dbReference>
<dbReference type="InterPro" id="IPR001251">
    <property type="entry name" value="CRAL-TRIO_dom"/>
</dbReference>
<dbReference type="InterPro" id="IPR036865">
    <property type="entry name" value="CRAL-TRIO_dom_sf"/>
</dbReference>
<dbReference type="PROSITE" id="PS50191">
    <property type="entry name" value="CRAL_TRIO"/>
    <property type="match status" value="1"/>
</dbReference>
<evidence type="ECO:0000313" key="2">
    <source>
        <dbReference type="EMBL" id="KXS11035.1"/>
    </source>
</evidence>
<dbReference type="OrthoDB" id="7837562at2759"/>
<sequence length="136" mass="15224">MQVRGVTVMNNARGMSLGLVWKMWTHFAKARTMSDGFEGQIPIRVSAYVMVNEPVFFDVVWRIVSSVMKKKLSLRVFLLGKERISVLRTLFGPTARKDGAPPTSVDESFLDRLPIDLGGKLDVDAWARAGQGLRLD</sequence>